<sequence>VKLPIFTRTLSNKGTESVVPVSIKEVHPFSTNKWLEENPRCGHKRHQLWSRLPEESNGGKG</sequence>
<reference evidence="1" key="1">
    <citation type="submission" date="2018-05" db="EMBL/GenBank/DDBJ databases">
        <authorList>
            <person name="Lanie J.A."/>
            <person name="Ng W.-L."/>
            <person name="Kazmierczak K.M."/>
            <person name="Andrzejewski T.M."/>
            <person name="Davidsen T.M."/>
            <person name="Wayne K.J."/>
            <person name="Tettelin H."/>
            <person name="Glass J.I."/>
            <person name="Rusch D."/>
            <person name="Podicherti R."/>
            <person name="Tsui H.-C.T."/>
            <person name="Winkler M.E."/>
        </authorList>
    </citation>
    <scope>NUCLEOTIDE SEQUENCE</scope>
</reference>
<feature type="non-terminal residue" evidence="1">
    <location>
        <position position="1"/>
    </location>
</feature>
<organism evidence="1">
    <name type="scientific">marine metagenome</name>
    <dbReference type="NCBI Taxonomy" id="408172"/>
    <lineage>
        <taxon>unclassified sequences</taxon>
        <taxon>metagenomes</taxon>
        <taxon>ecological metagenomes</taxon>
    </lineage>
</organism>
<protein>
    <submittedName>
        <fullName evidence="1">Uncharacterized protein</fullName>
    </submittedName>
</protein>
<proteinExistence type="predicted"/>
<evidence type="ECO:0000313" key="1">
    <source>
        <dbReference type="EMBL" id="SVB31960.1"/>
    </source>
</evidence>
<dbReference type="AlphaFoldDB" id="A0A382D0J5"/>
<dbReference type="EMBL" id="UINC01037055">
    <property type="protein sequence ID" value="SVB31960.1"/>
    <property type="molecule type" value="Genomic_DNA"/>
</dbReference>
<name>A0A382D0J5_9ZZZZ</name>
<gene>
    <name evidence="1" type="ORF">METZ01_LOCUS184814</name>
</gene>
<accession>A0A382D0J5</accession>